<protein>
    <submittedName>
        <fullName evidence="2">Uncharacterized protein</fullName>
    </submittedName>
</protein>
<dbReference type="EMBL" id="JACJQL010000059">
    <property type="protein sequence ID" value="MBD2254620.1"/>
    <property type="molecule type" value="Genomic_DNA"/>
</dbReference>
<name>A0ABR8BNX8_9NOSO</name>
<comment type="caution">
    <text evidence="2">The sequence shown here is derived from an EMBL/GenBank/DDBJ whole genome shotgun (WGS) entry which is preliminary data.</text>
</comment>
<dbReference type="RefSeq" id="WP_190570943.1">
    <property type="nucleotide sequence ID" value="NZ_JACJQL010000059.1"/>
</dbReference>
<gene>
    <name evidence="2" type="ORF">H6G14_25610</name>
</gene>
<organism evidence="2 3">
    <name type="scientific">Nostoc parmelioides FACHB-3921</name>
    <dbReference type="NCBI Taxonomy" id="2692909"/>
    <lineage>
        <taxon>Bacteria</taxon>
        <taxon>Bacillati</taxon>
        <taxon>Cyanobacteriota</taxon>
        <taxon>Cyanophyceae</taxon>
        <taxon>Nostocales</taxon>
        <taxon>Nostocaceae</taxon>
        <taxon>Nostoc</taxon>
    </lineage>
</organism>
<reference evidence="2 3" key="1">
    <citation type="journal article" date="2020" name="ISME J.">
        <title>Comparative genomics reveals insights into cyanobacterial evolution and habitat adaptation.</title>
        <authorList>
            <person name="Chen M.Y."/>
            <person name="Teng W.K."/>
            <person name="Zhao L."/>
            <person name="Hu C.X."/>
            <person name="Zhou Y.K."/>
            <person name="Han B.P."/>
            <person name="Song L.R."/>
            <person name="Shu W.S."/>
        </authorList>
    </citation>
    <scope>NUCLEOTIDE SEQUENCE [LARGE SCALE GENOMIC DNA]</scope>
    <source>
        <strain evidence="2 3">FACHB-3921</strain>
    </source>
</reference>
<dbReference type="Proteomes" id="UP000621307">
    <property type="component" value="Unassembled WGS sequence"/>
</dbReference>
<evidence type="ECO:0000313" key="2">
    <source>
        <dbReference type="EMBL" id="MBD2254620.1"/>
    </source>
</evidence>
<feature type="compositionally biased region" description="Low complexity" evidence="1">
    <location>
        <begin position="59"/>
        <end position="77"/>
    </location>
</feature>
<evidence type="ECO:0000313" key="3">
    <source>
        <dbReference type="Proteomes" id="UP000621307"/>
    </source>
</evidence>
<feature type="region of interest" description="Disordered" evidence="1">
    <location>
        <begin position="30"/>
        <end position="83"/>
    </location>
</feature>
<sequence length="83" mass="8851">MDDFGNGTNVFHPRTTFASAIPQITPSFQNFEQINNPTPSPDTAASSPPTPLLPHPACTQFPPTSQSQSSASSPTRTTRSHPT</sequence>
<accession>A0ABR8BNX8</accession>
<keyword evidence="3" id="KW-1185">Reference proteome</keyword>
<proteinExistence type="predicted"/>
<evidence type="ECO:0000256" key="1">
    <source>
        <dbReference type="SAM" id="MobiDB-lite"/>
    </source>
</evidence>